<sequence length="93" mass="10488">MTIMEKEEGMSKSKAMFFQKECGGGDVKRSTSYSIRTICDIVINNDNSSNMNRTSTSSISRCSAAEIKRGSKITVMIQFKERSHVRRFSFAMS</sequence>
<proteinExistence type="predicted"/>
<dbReference type="AlphaFoldDB" id="A0AAE0VQ23"/>
<keyword evidence="2" id="KW-1185">Reference proteome</keyword>
<gene>
    <name evidence="1" type="ORF">CHS0354_000903</name>
</gene>
<accession>A0AAE0VQ23</accession>
<reference evidence="1" key="2">
    <citation type="journal article" date="2021" name="Genome Biol. Evol.">
        <title>Developing a high-quality reference genome for a parasitic bivalve with doubly uniparental inheritance (Bivalvia: Unionida).</title>
        <authorList>
            <person name="Smith C.H."/>
        </authorList>
    </citation>
    <scope>NUCLEOTIDE SEQUENCE</scope>
    <source>
        <strain evidence="1">CHS0354</strain>
        <tissue evidence="1">Mantle</tissue>
    </source>
</reference>
<reference evidence="1" key="1">
    <citation type="journal article" date="2021" name="Genome Biol. Evol.">
        <title>A High-Quality Reference Genome for a Parasitic Bivalve with Doubly Uniparental Inheritance (Bivalvia: Unionida).</title>
        <authorList>
            <person name="Smith C.H."/>
        </authorList>
    </citation>
    <scope>NUCLEOTIDE SEQUENCE</scope>
    <source>
        <strain evidence="1">CHS0354</strain>
    </source>
</reference>
<organism evidence="1 2">
    <name type="scientific">Potamilus streckersoni</name>
    <dbReference type="NCBI Taxonomy" id="2493646"/>
    <lineage>
        <taxon>Eukaryota</taxon>
        <taxon>Metazoa</taxon>
        <taxon>Spiralia</taxon>
        <taxon>Lophotrochozoa</taxon>
        <taxon>Mollusca</taxon>
        <taxon>Bivalvia</taxon>
        <taxon>Autobranchia</taxon>
        <taxon>Heteroconchia</taxon>
        <taxon>Palaeoheterodonta</taxon>
        <taxon>Unionida</taxon>
        <taxon>Unionoidea</taxon>
        <taxon>Unionidae</taxon>
        <taxon>Ambleminae</taxon>
        <taxon>Lampsilini</taxon>
        <taxon>Potamilus</taxon>
    </lineage>
</organism>
<evidence type="ECO:0000313" key="1">
    <source>
        <dbReference type="EMBL" id="KAK3586378.1"/>
    </source>
</evidence>
<evidence type="ECO:0000313" key="2">
    <source>
        <dbReference type="Proteomes" id="UP001195483"/>
    </source>
</evidence>
<protein>
    <submittedName>
        <fullName evidence="1">Uncharacterized protein</fullName>
    </submittedName>
</protein>
<dbReference type="EMBL" id="JAEAOA010000095">
    <property type="protein sequence ID" value="KAK3586378.1"/>
    <property type="molecule type" value="Genomic_DNA"/>
</dbReference>
<comment type="caution">
    <text evidence="1">The sequence shown here is derived from an EMBL/GenBank/DDBJ whole genome shotgun (WGS) entry which is preliminary data.</text>
</comment>
<name>A0AAE0VQ23_9BIVA</name>
<reference evidence="1" key="3">
    <citation type="submission" date="2023-05" db="EMBL/GenBank/DDBJ databases">
        <authorList>
            <person name="Smith C.H."/>
        </authorList>
    </citation>
    <scope>NUCLEOTIDE SEQUENCE</scope>
    <source>
        <strain evidence="1">CHS0354</strain>
        <tissue evidence="1">Mantle</tissue>
    </source>
</reference>
<dbReference type="Proteomes" id="UP001195483">
    <property type="component" value="Unassembled WGS sequence"/>
</dbReference>